<feature type="signal peptide" evidence="1">
    <location>
        <begin position="1"/>
        <end position="26"/>
    </location>
</feature>
<dbReference type="RefSeq" id="XP_024405050.1">
    <property type="nucleotide sequence ID" value="XM_024550219.1"/>
</dbReference>
<evidence type="ECO:0000256" key="1">
    <source>
        <dbReference type="SAM" id="SignalP"/>
    </source>
</evidence>
<dbReference type="EMBL" id="JPDN02000031">
    <property type="protein sequence ID" value="PON23203.1"/>
    <property type="molecule type" value="Genomic_DNA"/>
</dbReference>
<evidence type="ECO:0000313" key="3">
    <source>
        <dbReference type="Proteomes" id="UP000054821"/>
    </source>
</evidence>
<gene>
    <name evidence="2" type="ORF">TGAM01_v207976</name>
</gene>
<feature type="chain" id="PRO_5015116174" description="Secreted protein" evidence="1">
    <location>
        <begin position="27"/>
        <end position="103"/>
    </location>
</feature>
<protein>
    <recommendedName>
        <fullName evidence="4">Secreted protein</fullName>
    </recommendedName>
</protein>
<dbReference type="AlphaFoldDB" id="A0A2P4ZG07"/>
<keyword evidence="3" id="KW-1185">Reference proteome</keyword>
<proteinExistence type="predicted"/>
<evidence type="ECO:0000313" key="2">
    <source>
        <dbReference type="EMBL" id="PON23203.1"/>
    </source>
</evidence>
<organism evidence="2 3">
    <name type="scientific">Trichoderma gamsii</name>
    <dbReference type="NCBI Taxonomy" id="398673"/>
    <lineage>
        <taxon>Eukaryota</taxon>
        <taxon>Fungi</taxon>
        <taxon>Dikarya</taxon>
        <taxon>Ascomycota</taxon>
        <taxon>Pezizomycotina</taxon>
        <taxon>Sordariomycetes</taxon>
        <taxon>Hypocreomycetidae</taxon>
        <taxon>Hypocreales</taxon>
        <taxon>Hypocreaceae</taxon>
        <taxon>Trichoderma</taxon>
    </lineage>
</organism>
<dbReference type="Proteomes" id="UP000054821">
    <property type="component" value="Unassembled WGS sequence"/>
</dbReference>
<keyword evidence="1" id="KW-0732">Signal</keyword>
<reference evidence="2 3" key="1">
    <citation type="journal article" date="2016" name="Genome Announc.">
        <title>Draft Whole-Genome Sequence of Trichoderma gamsii T6085, a Promising Biocontrol Agent of Fusarium Head Blight on Wheat.</title>
        <authorList>
            <person name="Baroncelli R."/>
            <person name="Zapparata A."/>
            <person name="Piaggeschi G."/>
            <person name="Sarrocco S."/>
            <person name="Vannacci G."/>
        </authorList>
    </citation>
    <scope>NUCLEOTIDE SEQUENCE [LARGE SCALE GENOMIC DNA]</scope>
    <source>
        <strain evidence="2 3">T6085</strain>
    </source>
</reference>
<accession>A0A2P4ZG07</accession>
<comment type="caution">
    <text evidence="2">The sequence shown here is derived from an EMBL/GenBank/DDBJ whole genome shotgun (WGS) entry which is preliminary data.</text>
</comment>
<name>A0A2P4ZG07_9HYPO</name>
<sequence>MGWAGWFARWLVDSPCLCIILPLVQQGQPLLPQLNSYCWLYRFSFTCSRSRRQNRAPLPFLALWHHTHHTYPWQRRNGEVEGVATACPVTAKIRSILFLGIFP</sequence>
<dbReference type="GeneID" id="36347735"/>
<evidence type="ECO:0008006" key="4">
    <source>
        <dbReference type="Google" id="ProtNLM"/>
    </source>
</evidence>